<evidence type="ECO:0000256" key="1">
    <source>
        <dbReference type="SAM" id="MobiDB-lite"/>
    </source>
</evidence>
<evidence type="ECO:0000313" key="3">
    <source>
        <dbReference type="Proteomes" id="UP001485043"/>
    </source>
</evidence>
<dbReference type="Proteomes" id="UP001485043">
    <property type="component" value="Unassembled WGS sequence"/>
</dbReference>
<feature type="region of interest" description="Disordered" evidence="1">
    <location>
        <begin position="62"/>
        <end position="108"/>
    </location>
</feature>
<dbReference type="EMBL" id="JALJOV010000054">
    <property type="protein sequence ID" value="KAK9867935.1"/>
    <property type="molecule type" value="Genomic_DNA"/>
</dbReference>
<keyword evidence="3" id="KW-1185">Reference proteome</keyword>
<proteinExistence type="predicted"/>
<feature type="compositionally biased region" description="Polar residues" evidence="1">
    <location>
        <begin position="87"/>
        <end position="108"/>
    </location>
</feature>
<name>A0AAW1THI0_9CHLO</name>
<dbReference type="AlphaFoldDB" id="A0AAW1THI0"/>
<protein>
    <submittedName>
        <fullName evidence="2">Uncharacterized protein</fullName>
    </submittedName>
</protein>
<gene>
    <name evidence="2" type="ORF">WJX84_005882</name>
</gene>
<sequence>MQGSASDRLSVLRRHLSQPEITSAGELLREDCAATQTILFARPAYDGASFAKAVPALHLSKDADVPGQDPGQLAAALPRPSFGRPVSSKTSGPQSNPRASRSAEQSQLHNDLPAFSRPEAINATEPMHPVWLSKVDAIETAAGYQLEVALHDAPGNVMVDVLGRQLRNGGMLFPPTRPQSPHGLLFSSDRLGSGLKLKQDEDQRRFSAFWTLPEDCDVQSLRSGFQNGILCISGVSEIYSFRTAQAVAPTWKPYKIAMWADVGQTLNSSVTLNHMVQADADISILIGDLTYSASP</sequence>
<accession>A0AAW1THI0</accession>
<organism evidence="2 3">
    <name type="scientific">Apatococcus fuscideae</name>
    <dbReference type="NCBI Taxonomy" id="2026836"/>
    <lineage>
        <taxon>Eukaryota</taxon>
        <taxon>Viridiplantae</taxon>
        <taxon>Chlorophyta</taxon>
        <taxon>core chlorophytes</taxon>
        <taxon>Trebouxiophyceae</taxon>
        <taxon>Chlorellales</taxon>
        <taxon>Chlorellaceae</taxon>
        <taxon>Apatococcus</taxon>
    </lineage>
</organism>
<comment type="caution">
    <text evidence="2">The sequence shown here is derived from an EMBL/GenBank/DDBJ whole genome shotgun (WGS) entry which is preliminary data.</text>
</comment>
<reference evidence="2 3" key="1">
    <citation type="journal article" date="2024" name="Nat. Commun.">
        <title>Phylogenomics reveals the evolutionary origins of lichenization in chlorophyte algae.</title>
        <authorList>
            <person name="Puginier C."/>
            <person name="Libourel C."/>
            <person name="Otte J."/>
            <person name="Skaloud P."/>
            <person name="Haon M."/>
            <person name="Grisel S."/>
            <person name="Petersen M."/>
            <person name="Berrin J.G."/>
            <person name="Delaux P.M."/>
            <person name="Dal Grande F."/>
            <person name="Keller J."/>
        </authorList>
    </citation>
    <scope>NUCLEOTIDE SEQUENCE [LARGE SCALE GENOMIC DNA]</scope>
    <source>
        <strain evidence="2 3">SAG 2523</strain>
    </source>
</reference>
<evidence type="ECO:0000313" key="2">
    <source>
        <dbReference type="EMBL" id="KAK9867935.1"/>
    </source>
</evidence>